<proteinExistence type="inferred from homology"/>
<dbReference type="InterPro" id="IPR014746">
    <property type="entry name" value="Gln_synth/guanido_kin_cat_dom"/>
</dbReference>
<protein>
    <recommendedName>
        <fullName evidence="3">glutamine synthetase</fullName>
        <ecNumber evidence="3">6.3.1.2</ecNumber>
    </recommendedName>
</protein>
<comment type="caution">
    <text evidence="11">The sequence shown here is derived from an EMBL/GenBank/DDBJ whole genome shotgun (WGS) entry which is preliminary data.</text>
</comment>
<dbReference type="GO" id="GO:0004356">
    <property type="term" value="F:glutamine synthetase activity"/>
    <property type="evidence" value="ECO:0007669"/>
    <property type="project" value="UniProtKB-EC"/>
</dbReference>
<dbReference type="PROSITE" id="PS51987">
    <property type="entry name" value="GS_CATALYTIC"/>
    <property type="match status" value="1"/>
</dbReference>
<dbReference type="InterPro" id="IPR036651">
    <property type="entry name" value="Gln_synt_N_sf"/>
</dbReference>
<reference evidence="11 12" key="1">
    <citation type="submission" date="2024-02" db="EMBL/GenBank/DDBJ databases">
        <title>Chromosome-scale genome assembly of the rough periwinkle Littorina saxatilis.</title>
        <authorList>
            <person name="De Jode A."/>
            <person name="Faria R."/>
            <person name="Formenti G."/>
            <person name="Sims Y."/>
            <person name="Smith T.P."/>
            <person name="Tracey A."/>
            <person name="Wood J.M.D."/>
            <person name="Zagrodzka Z.B."/>
            <person name="Johannesson K."/>
            <person name="Butlin R.K."/>
            <person name="Leder E.H."/>
        </authorList>
    </citation>
    <scope>NUCLEOTIDE SEQUENCE [LARGE SCALE GENOMIC DNA]</scope>
    <source>
        <strain evidence="11">Snail1</strain>
        <tissue evidence="11">Muscle</tissue>
    </source>
</reference>
<dbReference type="PANTHER" id="PTHR20852">
    <property type="entry name" value="GLUTAMINE SYNTHETASE"/>
    <property type="match status" value="1"/>
</dbReference>
<dbReference type="EC" id="6.3.1.2" evidence="3"/>
<evidence type="ECO:0000259" key="10">
    <source>
        <dbReference type="PROSITE" id="PS51987"/>
    </source>
</evidence>
<dbReference type="Gene3D" id="3.10.20.70">
    <property type="entry name" value="Glutamine synthetase, N-terminal domain"/>
    <property type="match status" value="1"/>
</dbReference>
<dbReference type="FunFam" id="3.30.590.10:FF:000011">
    <property type="entry name" value="Glutamine synthetase"/>
    <property type="match status" value="1"/>
</dbReference>
<evidence type="ECO:0000313" key="11">
    <source>
        <dbReference type="EMBL" id="KAK7094811.1"/>
    </source>
</evidence>
<evidence type="ECO:0000256" key="3">
    <source>
        <dbReference type="ARBA" id="ARBA00012937"/>
    </source>
</evidence>
<keyword evidence="5" id="KW-0436">Ligase</keyword>
<dbReference type="EMBL" id="JBAMIC010000018">
    <property type="protein sequence ID" value="KAK7094811.1"/>
    <property type="molecule type" value="Genomic_DNA"/>
</dbReference>
<evidence type="ECO:0000256" key="7">
    <source>
        <dbReference type="ARBA" id="ARBA00022840"/>
    </source>
</evidence>
<accession>A0AAN9AWV6</accession>
<dbReference type="GO" id="GO:0005524">
    <property type="term" value="F:ATP binding"/>
    <property type="evidence" value="ECO:0007669"/>
    <property type="project" value="UniProtKB-KW"/>
</dbReference>
<dbReference type="InterPro" id="IPR008146">
    <property type="entry name" value="Gln_synth_cat_dom"/>
</dbReference>
<feature type="domain" description="GS catalytic" evidence="10">
    <location>
        <begin position="101"/>
        <end position="392"/>
    </location>
</feature>
<dbReference type="GO" id="GO:0006542">
    <property type="term" value="P:glutamine biosynthetic process"/>
    <property type="evidence" value="ECO:0007669"/>
    <property type="project" value="InterPro"/>
</dbReference>
<dbReference type="PANTHER" id="PTHR20852:SF57">
    <property type="entry name" value="GLUTAMINE SYNTHETASE 2 CYTOPLASMIC"/>
    <property type="match status" value="1"/>
</dbReference>
<evidence type="ECO:0000256" key="1">
    <source>
        <dbReference type="ARBA" id="ARBA00004496"/>
    </source>
</evidence>
<dbReference type="SUPFAM" id="SSF55931">
    <property type="entry name" value="Glutamine synthetase/guanido kinase"/>
    <property type="match status" value="1"/>
</dbReference>
<keyword evidence="4" id="KW-0963">Cytoplasm</keyword>
<dbReference type="AlphaFoldDB" id="A0AAN9AWV6"/>
<dbReference type="InterPro" id="IPR050292">
    <property type="entry name" value="Glutamine_Synthetase"/>
</dbReference>
<evidence type="ECO:0000313" key="12">
    <source>
        <dbReference type="Proteomes" id="UP001374579"/>
    </source>
</evidence>
<dbReference type="SMART" id="SM01230">
    <property type="entry name" value="Gln-synt_C"/>
    <property type="match status" value="1"/>
</dbReference>
<comment type="subcellular location">
    <subcellularLocation>
        <location evidence="1">Cytoplasm</location>
    </subcellularLocation>
</comment>
<evidence type="ECO:0000256" key="9">
    <source>
        <dbReference type="RuleBase" id="RU000384"/>
    </source>
</evidence>
<dbReference type="GO" id="GO:0005737">
    <property type="term" value="C:cytoplasm"/>
    <property type="evidence" value="ECO:0007669"/>
    <property type="project" value="UniProtKB-SubCell"/>
</dbReference>
<keyword evidence="7" id="KW-0067">ATP-binding</keyword>
<evidence type="ECO:0000256" key="8">
    <source>
        <dbReference type="PROSITE-ProRule" id="PRU01331"/>
    </source>
</evidence>
<evidence type="ECO:0000256" key="4">
    <source>
        <dbReference type="ARBA" id="ARBA00022490"/>
    </source>
</evidence>
<sequence>MGEWRWNKELHSRYVHELPVRKVLVEYIYVDDDDVSVHSKCRTFDEVPQSAEDCPMWRIAVHYPVENRFLKPVALYSDPFRRGSHKLLLCDVYNDDWTPSKRNFRKQCDDTMTSPEVKKVAPWFGLEQEYTICDKTGYPIGWPPSSHPQPVDPYHHEANGTNKTFGRDLYESHLFACLYAGINISGGNAEAFPGQWEFQVGPSEGTRASDDLWTARYILYRMSEEFGLVVTLAPKPLPALNIGACGGHVNISTKPMREDRGIKHIEAAIKRLEKTHLPFLGICDPSGGLDNVQRLKGWFCTAPYQQFCWGIEDRNATIRIPRLVADDGKGYLEDRRPASNFDPYLVTGALVRIIVLGETIVLNPYLSAGGKGNGKEVVDKVADSLQQMCSFN</sequence>
<dbReference type="Gene3D" id="3.30.590.10">
    <property type="entry name" value="Glutamine synthetase/guanido kinase, catalytic domain"/>
    <property type="match status" value="1"/>
</dbReference>
<dbReference type="Proteomes" id="UP001374579">
    <property type="component" value="Unassembled WGS sequence"/>
</dbReference>
<evidence type="ECO:0000256" key="5">
    <source>
        <dbReference type="ARBA" id="ARBA00022598"/>
    </source>
</evidence>
<keyword evidence="6" id="KW-0547">Nucleotide-binding</keyword>
<evidence type="ECO:0000256" key="6">
    <source>
        <dbReference type="ARBA" id="ARBA00022741"/>
    </source>
</evidence>
<organism evidence="11 12">
    <name type="scientific">Littorina saxatilis</name>
    <dbReference type="NCBI Taxonomy" id="31220"/>
    <lineage>
        <taxon>Eukaryota</taxon>
        <taxon>Metazoa</taxon>
        <taxon>Spiralia</taxon>
        <taxon>Lophotrochozoa</taxon>
        <taxon>Mollusca</taxon>
        <taxon>Gastropoda</taxon>
        <taxon>Caenogastropoda</taxon>
        <taxon>Littorinimorpha</taxon>
        <taxon>Littorinoidea</taxon>
        <taxon>Littorinidae</taxon>
        <taxon>Littorina</taxon>
    </lineage>
</organism>
<comment type="similarity">
    <text evidence="2 8 9">Belongs to the glutamine synthetase family.</text>
</comment>
<gene>
    <name evidence="11" type="ORF">V1264_006311</name>
</gene>
<name>A0AAN9AWV6_9CAEN</name>
<dbReference type="Pfam" id="PF00120">
    <property type="entry name" value="Gln-synt_C"/>
    <property type="match status" value="1"/>
</dbReference>
<keyword evidence="12" id="KW-1185">Reference proteome</keyword>
<evidence type="ECO:0000256" key="2">
    <source>
        <dbReference type="ARBA" id="ARBA00009897"/>
    </source>
</evidence>